<sequence length="67" mass="7053">MPKKIYFLLGVCISVIVLPFLQAIGVPSFEVVLTSLFGKGSIGAVLFTAAILVLILAGMLTLNKSTN</sequence>
<evidence type="ECO:0000313" key="3">
    <source>
        <dbReference type="Proteomes" id="UP000198892"/>
    </source>
</evidence>
<keyword evidence="3" id="KW-1185">Reference proteome</keyword>
<dbReference type="EMBL" id="FOXD01000007">
    <property type="protein sequence ID" value="SFP61557.1"/>
    <property type="molecule type" value="Genomic_DNA"/>
</dbReference>
<dbReference type="OrthoDB" id="2974713at2"/>
<feature type="transmembrane region" description="Helical" evidence="1">
    <location>
        <begin position="42"/>
        <end position="62"/>
    </location>
</feature>
<gene>
    <name evidence="2" type="ORF">SAMN05518683_107157</name>
</gene>
<evidence type="ECO:0000256" key="1">
    <source>
        <dbReference type="SAM" id="Phobius"/>
    </source>
</evidence>
<protein>
    <submittedName>
        <fullName evidence="2">Uncharacterized protein</fullName>
    </submittedName>
</protein>
<dbReference type="Proteomes" id="UP000198892">
    <property type="component" value="Unassembled WGS sequence"/>
</dbReference>
<keyword evidence="1" id="KW-1133">Transmembrane helix</keyword>
<dbReference type="AlphaFoldDB" id="A0A1I5RT23"/>
<dbReference type="RefSeq" id="WP_093336628.1">
    <property type="nucleotide sequence ID" value="NZ_FOXD01000007.1"/>
</dbReference>
<accession>A0A1I5RT23</accession>
<proteinExistence type="predicted"/>
<reference evidence="3" key="1">
    <citation type="submission" date="2016-10" db="EMBL/GenBank/DDBJ databases">
        <authorList>
            <person name="Varghese N."/>
            <person name="Submissions S."/>
        </authorList>
    </citation>
    <scope>NUCLEOTIDE SEQUENCE [LARGE SCALE GENOMIC DNA]</scope>
    <source>
        <strain evidence="3">S7</strain>
    </source>
</reference>
<evidence type="ECO:0000313" key="2">
    <source>
        <dbReference type="EMBL" id="SFP61557.1"/>
    </source>
</evidence>
<organism evidence="2 3">
    <name type="scientific">Salibacterium halotolerans</name>
    <dbReference type="NCBI Taxonomy" id="1884432"/>
    <lineage>
        <taxon>Bacteria</taxon>
        <taxon>Bacillati</taxon>
        <taxon>Bacillota</taxon>
        <taxon>Bacilli</taxon>
        <taxon>Bacillales</taxon>
        <taxon>Bacillaceae</taxon>
    </lineage>
</organism>
<name>A0A1I5RT23_9BACI</name>
<keyword evidence="1" id="KW-0812">Transmembrane</keyword>
<keyword evidence="1" id="KW-0472">Membrane</keyword>